<comment type="caution">
    <text evidence="2">The sequence shown here is derived from an EMBL/GenBank/DDBJ whole genome shotgun (WGS) entry which is preliminary data.</text>
</comment>
<feature type="chain" id="PRO_5045801377" evidence="1">
    <location>
        <begin position="24"/>
        <end position="185"/>
    </location>
</feature>
<reference evidence="3" key="1">
    <citation type="submission" date="2023-07" db="EMBL/GenBank/DDBJ databases">
        <title>Genome sequencing of Purple Non-Sulfur Bacteria from various extreme environments.</title>
        <authorList>
            <person name="Mayer M."/>
        </authorList>
    </citation>
    <scope>NUCLEOTIDE SEQUENCE [LARGE SCALE GENOMIC DNA]</scope>
    <source>
        <strain evidence="3">DSM 17935</strain>
    </source>
</reference>
<evidence type="ECO:0000313" key="3">
    <source>
        <dbReference type="Proteomes" id="UP001209755"/>
    </source>
</evidence>
<dbReference type="InterPro" id="IPR012899">
    <property type="entry name" value="LTXXQ"/>
</dbReference>
<evidence type="ECO:0000256" key="1">
    <source>
        <dbReference type="SAM" id="SignalP"/>
    </source>
</evidence>
<evidence type="ECO:0000313" key="2">
    <source>
        <dbReference type="EMBL" id="MCW2309486.1"/>
    </source>
</evidence>
<feature type="signal peptide" evidence="1">
    <location>
        <begin position="1"/>
        <end position="23"/>
    </location>
</feature>
<protein>
    <submittedName>
        <fullName evidence="2">Spy/CpxP family protein refolding chaperone</fullName>
    </submittedName>
</protein>
<organism evidence="2 3">
    <name type="scientific">Rhodobium gokarnense</name>
    <dbReference type="NCBI Taxonomy" id="364296"/>
    <lineage>
        <taxon>Bacteria</taxon>
        <taxon>Pseudomonadati</taxon>
        <taxon>Pseudomonadota</taxon>
        <taxon>Alphaproteobacteria</taxon>
        <taxon>Hyphomicrobiales</taxon>
        <taxon>Rhodobiaceae</taxon>
        <taxon>Rhodobium</taxon>
    </lineage>
</organism>
<dbReference type="RefSeq" id="WP_264603058.1">
    <property type="nucleotide sequence ID" value="NZ_JAOQNS010000012.1"/>
</dbReference>
<name>A0ABT3HGG0_9HYPH</name>
<keyword evidence="3" id="KW-1185">Reference proteome</keyword>
<proteinExistence type="predicted"/>
<gene>
    <name evidence="2" type="ORF">M2319_003840</name>
</gene>
<sequence>MGILTRATAAIFGLLMSVPAALANSGLPHAHYAGQQDRAVSTLSAEDIEALKAGAGWGLARPAEFNGYPGPRHILDMADELALSPEQRDEITALFDRMQADAQRLGPDLIAAETALDEAFRAGTIDAETLRARVAAAEEARSRLRVVHMEAHLAATPLLTPHQRHLYNTLRGYAGSAHDMHHPHQ</sequence>
<dbReference type="Gene3D" id="1.20.120.1490">
    <property type="match status" value="1"/>
</dbReference>
<dbReference type="EMBL" id="JAOQNS010000012">
    <property type="protein sequence ID" value="MCW2309486.1"/>
    <property type="molecule type" value="Genomic_DNA"/>
</dbReference>
<keyword evidence="1" id="KW-0732">Signal</keyword>
<dbReference type="Pfam" id="PF07813">
    <property type="entry name" value="LTXXQ"/>
    <property type="match status" value="1"/>
</dbReference>
<dbReference type="Proteomes" id="UP001209755">
    <property type="component" value="Unassembled WGS sequence"/>
</dbReference>
<accession>A0ABT3HGG0</accession>